<reference evidence="10 11" key="1">
    <citation type="submission" date="2022-04" db="EMBL/GenBank/DDBJ databases">
        <authorList>
            <person name="Ye Y.-Q."/>
            <person name="Du Z.-J."/>
        </authorList>
    </citation>
    <scope>NUCLEOTIDE SEQUENCE [LARGE SCALE GENOMIC DNA]</scope>
    <source>
        <strain evidence="10 11">A6E488</strain>
    </source>
</reference>
<evidence type="ECO:0000256" key="5">
    <source>
        <dbReference type="ARBA" id="ARBA00023267"/>
    </source>
</evidence>
<dbReference type="RefSeq" id="WP_261617912.1">
    <property type="nucleotide sequence ID" value="NZ_JALIDZ010000011.1"/>
</dbReference>
<sequence length="662" mass="70687">MFKKILIANRGEIACRIARTCRRMGIAVATVHSAADRDALHVREIGESLEIGPPTAAESYLAIERIVDAARRQGADAVHPGYGFLAENPAFVTALRDAGIAFIGPDPEVLARFGNKAAAKQEARLANVPVVPGTETPSSSVEDIVSAVDGMQLPVLLKAAAGGGGKGMRVSQSRASLRADVEAAMREGRSAFGDPSLIVEEYLPHARHVEVQILGDGRGEVIHLFDRECSLQRRHQKVIEEAPVTSIPPDLRQSILDHAVRLGRAVHYLGLGTVEFIVKDSRAYFLEVNPRIQVEHPVTEEVTGLDLVELQIRAVADGRLPLPQDAVAVRGVAVEARVYAEDPAGGFLPSTGRVGLLRLPDTVRVDSGIESGASVTPYYDPMVAKLIAAAQDRETAYDHLASALDDTVVLGVTTNVDFLRKLATDKSVLANDVHTGTIEDMLAANPPVRWSFPRDAAIAAVLWLQTRRSRAASDAWSGWAGHTGWRLGDGTSPIASAPALRLTCGDACHDVRFGAIEPDGAIGVAVGEDRWRIRVSFPAGAVVAEVDDQTYSLDVHLEDGRACFSHAGRSAWFSVEPYLSGTLLTSDGSGDGQVRAPMMGRIIAVEVEVGQPVAAGERLGLMESMKMEMTLAAPFAGTITEVACAVDATVERDQRVFSVAAE</sequence>
<dbReference type="SUPFAM" id="SSF51246">
    <property type="entry name" value="Rudiment single hybrid motif"/>
    <property type="match status" value="1"/>
</dbReference>
<dbReference type="InterPro" id="IPR050856">
    <property type="entry name" value="Biotin_carboxylase_complex"/>
</dbReference>
<feature type="domain" description="Biotin carboxylation" evidence="9">
    <location>
        <begin position="1"/>
        <end position="443"/>
    </location>
</feature>
<keyword evidence="4 6" id="KW-0067">ATP-binding</keyword>
<dbReference type="SMART" id="SM00878">
    <property type="entry name" value="Biotin_carb_C"/>
    <property type="match status" value="1"/>
</dbReference>
<dbReference type="InterPro" id="IPR005481">
    <property type="entry name" value="BC-like_N"/>
</dbReference>
<dbReference type="Pfam" id="PF02786">
    <property type="entry name" value="CPSase_L_D2"/>
    <property type="match status" value="1"/>
</dbReference>
<evidence type="ECO:0000259" key="8">
    <source>
        <dbReference type="PROSITE" id="PS50975"/>
    </source>
</evidence>
<feature type="domain" description="ATP-grasp" evidence="8">
    <location>
        <begin position="120"/>
        <end position="316"/>
    </location>
</feature>
<comment type="cofactor">
    <cofactor evidence="1">
        <name>biotin</name>
        <dbReference type="ChEBI" id="CHEBI:57586"/>
    </cofactor>
</comment>
<dbReference type="InterPro" id="IPR000089">
    <property type="entry name" value="Biotin_lipoyl"/>
</dbReference>
<dbReference type="InterPro" id="IPR011761">
    <property type="entry name" value="ATP-grasp"/>
</dbReference>
<proteinExistence type="predicted"/>
<feature type="domain" description="Lipoyl-binding" evidence="7">
    <location>
        <begin position="580"/>
        <end position="660"/>
    </location>
</feature>
<dbReference type="EMBL" id="JALIDZ010000011">
    <property type="protein sequence ID" value="MCT8974328.1"/>
    <property type="molecule type" value="Genomic_DNA"/>
</dbReference>
<dbReference type="PROSITE" id="PS50968">
    <property type="entry name" value="BIOTINYL_LIPOYL"/>
    <property type="match status" value="1"/>
</dbReference>
<keyword evidence="11" id="KW-1185">Reference proteome</keyword>
<dbReference type="Gene3D" id="3.30.700.40">
    <property type="match status" value="1"/>
</dbReference>
<dbReference type="PANTHER" id="PTHR18866:SF33">
    <property type="entry name" value="METHYLCROTONOYL-COA CARBOXYLASE SUBUNIT ALPHA, MITOCHONDRIAL-RELATED"/>
    <property type="match status" value="1"/>
</dbReference>
<dbReference type="GO" id="GO:0005524">
    <property type="term" value="F:ATP binding"/>
    <property type="evidence" value="ECO:0007669"/>
    <property type="project" value="UniProtKB-UniRule"/>
</dbReference>
<dbReference type="PROSITE" id="PS00867">
    <property type="entry name" value="CPSASE_2"/>
    <property type="match status" value="1"/>
</dbReference>
<dbReference type="Pfam" id="PF00289">
    <property type="entry name" value="Biotin_carb_N"/>
    <property type="match status" value="1"/>
</dbReference>
<keyword evidence="3 6" id="KW-0547">Nucleotide-binding</keyword>
<dbReference type="SUPFAM" id="SSF56059">
    <property type="entry name" value="Glutathione synthetase ATP-binding domain-like"/>
    <property type="match status" value="1"/>
</dbReference>
<dbReference type="InterPro" id="IPR011764">
    <property type="entry name" value="Biotin_carboxylation_dom"/>
</dbReference>
<dbReference type="Gene3D" id="3.30.470.20">
    <property type="entry name" value="ATP-grasp fold, B domain"/>
    <property type="match status" value="1"/>
</dbReference>
<evidence type="ECO:0000256" key="1">
    <source>
        <dbReference type="ARBA" id="ARBA00001953"/>
    </source>
</evidence>
<dbReference type="InterPro" id="IPR005479">
    <property type="entry name" value="CPAse_ATP-bd"/>
</dbReference>
<keyword evidence="5" id="KW-0092">Biotin</keyword>
<dbReference type="SUPFAM" id="SSF52440">
    <property type="entry name" value="PreATP-grasp domain"/>
    <property type="match status" value="1"/>
</dbReference>
<dbReference type="CDD" id="cd06850">
    <property type="entry name" value="biotinyl_domain"/>
    <property type="match status" value="1"/>
</dbReference>
<dbReference type="InterPro" id="IPR011054">
    <property type="entry name" value="Rudment_hybrid_motif"/>
</dbReference>
<dbReference type="Pfam" id="PF02785">
    <property type="entry name" value="Biotin_carb_C"/>
    <property type="match status" value="1"/>
</dbReference>
<gene>
    <name evidence="10" type="ORF">MUB46_20875</name>
</gene>
<dbReference type="InterPro" id="IPR011053">
    <property type="entry name" value="Single_hybrid_motif"/>
</dbReference>
<protein>
    <submittedName>
        <fullName evidence="10">ATP-grasp domain-containing protein</fullName>
    </submittedName>
</protein>
<dbReference type="PROSITE" id="PS50975">
    <property type="entry name" value="ATP_GRASP"/>
    <property type="match status" value="1"/>
</dbReference>
<dbReference type="InterPro" id="IPR016185">
    <property type="entry name" value="PreATP-grasp_dom_sf"/>
</dbReference>
<comment type="caution">
    <text evidence="10">The sequence shown here is derived from an EMBL/GenBank/DDBJ whole genome shotgun (WGS) entry which is preliminary data.</text>
</comment>
<dbReference type="GO" id="GO:0016874">
    <property type="term" value="F:ligase activity"/>
    <property type="evidence" value="ECO:0007669"/>
    <property type="project" value="UniProtKB-KW"/>
</dbReference>
<dbReference type="InterPro" id="IPR005482">
    <property type="entry name" value="Biotin_COase_C"/>
</dbReference>
<evidence type="ECO:0000256" key="6">
    <source>
        <dbReference type="PROSITE-ProRule" id="PRU00409"/>
    </source>
</evidence>
<dbReference type="Pfam" id="PF00364">
    <property type="entry name" value="Biotin_lipoyl"/>
    <property type="match status" value="1"/>
</dbReference>
<dbReference type="PANTHER" id="PTHR18866">
    <property type="entry name" value="CARBOXYLASE:PYRUVATE/ACETYL-COA/PROPIONYL-COA CARBOXYLASE"/>
    <property type="match status" value="1"/>
</dbReference>
<dbReference type="Proteomes" id="UP001320898">
    <property type="component" value="Unassembled WGS sequence"/>
</dbReference>
<keyword evidence="2" id="KW-0436">Ligase</keyword>
<dbReference type="AlphaFoldDB" id="A0AAW5R2X7"/>
<evidence type="ECO:0000256" key="4">
    <source>
        <dbReference type="ARBA" id="ARBA00022840"/>
    </source>
</evidence>
<evidence type="ECO:0000256" key="2">
    <source>
        <dbReference type="ARBA" id="ARBA00022598"/>
    </source>
</evidence>
<organism evidence="10 11">
    <name type="scientific">Microbaculum marinisediminis</name>
    <dbReference type="NCBI Taxonomy" id="2931392"/>
    <lineage>
        <taxon>Bacteria</taxon>
        <taxon>Pseudomonadati</taxon>
        <taxon>Pseudomonadota</taxon>
        <taxon>Alphaproteobacteria</taxon>
        <taxon>Hyphomicrobiales</taxon>
        <taxon>Tepidamorphaceae</taxon>
        <taxon>Microbaculum</taxon>
    </lineage>
</organism>
<dbReference type="GO" id="GO:0046872">
    <property type="term" value="F:metal ion binding"/>
    <property type="evidence" value="ECO:0007669"/>
    <property type="project" value="InterPro"/>
</dbReference>
<dbReference type="InterPro" id="IPR048429">
    <property type="entry name" value="MCC_alpha_BT"/>
</dbReference>
<evidence type="ECO:0000259" key="7">
    <source>
        <dbReference type="PROSITE" id="PS50968"/>
    </source>
</evidence>
<evidence type="ECO:0000313" key="10">
    <source>
        <dbReference type="EMBL" id="MCT8974328.1"/>
    </source>
</evidence>
<evidence type="ECO:0000259" key="9">
    <source>
        <dbReference type="PROSITE" id="PS50979"/>
    </source>
</evidence>
<dbReference type="Gene3D" id="2.40.50.100">
    <property type="match status" value="1"/>
</dbReference>
<dbReference type="PROSITE" id="PS50979">
    <property type="entry name" value="BC"/>
    <property type="match status" value="1"/>
</dbReference>
<evidence type="ECO:0000256" key="3">
    <source>
        <dbReference type="ARBA" id="ARBA00022741"/>
    </source>
</evidence>
<evidence type="ECO:0000313" key="11">
    <source>
        <dbReference type="Proteomes" id="UP001320898"/>
    </source>
</evidence>
<dbReference type="SUPFAM" id="SSF51230">
    <property type="entry name" value="Single hybrid motif"/>
    <property type="match status" value="1"/>
</dbReference>
<accession>A0AAW5R2X7</accession>
<name>A0AAW5R2X7_9HYPH</name>
<dbReference type="Pfam" id="PF21139">
    <property type="entry name" value="BT_MCC_alpha"/>
    <property type="match status" value="1"/>
</dbReference>